<proteinExistence type="predicted"/>
<organism evidence="2">
    <name type="scientific">Klebsiella aerogenes</name>
    <name type="common">Enterobacter aerogenes</name>
    <dbReference type="NCBI Taxonomy" id="548"/>
    <lineage>
        <taxon>Bacteria</taxon>
        <taxon>Pseudomonadati</taxon>
        <taxon>Pseudomonadota</taxon>
        <taxon>Gammaproteobacteria</taxon>
        <taxon>Enterobacterales</taxon>
        <taxon>Enterobacteriaceae</taxon>
        <taxon>Klebsiella/Raoultella group</taxon>
        <taxon>Klebsiella</taxon>
    </lineage>
</organism>
<dbReference type="EMBL" id="MF687352">
    <property type="protein sequence ID" value="AXR70385.1"/>
    <property type="molecule type" value="Genomic_DNA"/>
</dbReference>
<dbReference type="SUPFAM" id="SSF53756">
    <property type="entry name" value="UDP-Glycosyltransferase/glycogen phosphorylase"/>
    <property type="match status" value="1"/>
</dbReference>
<feature type="domain" description="Glycosyl transferase family 1" evidence="1">
    <location>
        <begin position="261"/>
        <end position="359"/>
    </location>
</feature>
<sequence>MIVIDLSATQASKNSKFHGGGEYAKEVVYKIIKMGFVDFIGLYDKEYELDSTILDYCKQHDIKLIAVNGQKGIVDYVNSSHPELYYSALPYEQTSIDTSKTRFIMTIHGLREIECPYDPIQMKYLHTLKDKIKLIVKRLFFSNRTSKIYKNKFLKLVDKKNTKIITVSEHTKYSLCSIYPFLNRNDIFVSPAPCPFGSETLIKPAEFVSKEILEKGFFLLVSGNRWMKNNYRAMRAIANFYSKNPGCTIKTVVTGIDKIPSEFSQDDRFVFLNYIEADSLNWLYKNAFCFIYPTLNEGYGYPPLQAMIYGTPVLASAVSSIPEVCGNNVLYFDPHNVLEIENRITYLYSERYLYKKLSIEGMRHAQTIKDNKEQNLENIVNFIFSDTNRS</sequence>
<name>A0A346NSZ2_KLEAE</name>
<dbReference type="RefSeq" id="WP_064587503.1">
    <property type="nucleotide sequence ID" value="NZ_CP035466.1"/>
</dbReference>
<dbReference type="PANTHER" id="PTHR46401:SF8">
    <property type="entry name" value="BLL6006 PROTEIN"/>
    <property type="match status" value="1"/>
</dbReference>
<dbReference type="Gene3D" id="3.40.50.2000">
    <property type="entry name" value="Glycogen Phosphorylase B"/>
    <property type="match status" value="1"/>
</dbReference>
<keyword evidence="2" id="KW-0808">Transferase</keyword>
<protein>
    <submittedName>
        <fullName evidence="2">Glycosyl transferase group 1</fullName>
    </submittedName>
</protein>
<dbReference type="GO" id="GO:0016757">
    <property type="term" value="F:glycosyltransferase activity"/>
    <property type="evidence" value="ECO:0007669"/>
    <property type="project" value="InterPro"/>
</dbReference>
<dbReference type="PANTHER" id="PTHR46401">
    <property type="entry name" value="GLYCOSYLTRANSFERASE WBBK-RELATED"/>
    <property type="match status" value="1"/>
</dbReference>
<reference evidence="2" key="1">
    <citation type="journal article" date="2018" name="Front. Microbiol.">
        <title>Establishment of a Molecular Serotyping Scheme and a Multiplexed Luminex-Based Array for Enterobacter aerogenes.</title>
        <authorList>
            <person name="Guo X."/>
            <person name="Wang M."/>
            <person name="Wang L."/>
            <person name="Wang Y."/>
            <person name="Chen T."/>
            <person name="Wu P."/>
            <person name="Chen M."/>
            <person name="Liu B."/>
            <person name="Feng L."/>
        </authorList>
    </citation>
    <scope>NUCLEOTIDE SEQUENCE</scope>
    <source>
        <strain evidence="2">G2351</strain>
    </source>
</reference>
<dbReference type="InterPro" id="IPR001296">
    <property type="entry name" value="Glyco_trans_1"/>
</dbReference>
<accession>A0A346NSZ2</accession>
<evidence type="ECO:0000313" key="2">
    <source>
        <dbReference type="EMBL" id="AXR70385.1"/>
    </source>
</evidence>
<evidence type="ECO:0000259" key="1">
    <source>
        <dbReference type="Pfam" id="PF00534"/>
    </source>
</evidence>
<dbReference type="Pfam" id="PF00534">
    <property type="entry name" value="Glycos_transf_1"/>
    <property type="match status" value="1"/>
</dbReference>
<dbReference type="AlphaFoldDB" id="A0A346NSZ2"/>